<gene>
    <name evidence="10" type="ORF">JFL75_19775</name>
</gene>
<evidence type="ECO:0000313" key="10">
    <source>
        <dbReference type="EMBL" id="QQO09141.1"/>
    </source>
</evidence>
<dbReference type="PROSITE" id="PS50928">
    <property type="entry name" value="ABC_TM1"/>
    <property type="match status" value="1"/>
</dbReference>
<dbReference type="Gene3D" id="1.10.3720.10">
    <property type="entry name" value="MetI-like"/>
    <property type="match status" value="1"/>
</dbReference>
<protein>
    <submittedName>
        <fullName evidence="10">ABC transporter permease subunit</fullName>
    </submittedName>
</protein>
<comment type="similarity">
    <text evidence="8">Belongs to the binding-protein-dependent transport system permease family.</text>
</comment>
<organism evidence="10 11">
    <name type="scientific">Breznakiella homolactica</name>
    <dbReference type="NCBI Taxonomy" id="2798577"/>
    <lineage>
        <taxon>Bacteria</taxon>
        <taxon>Pseudomonadati</taxon>
        <taxon>Spirochaetota</taxon>
        <taxon>Spirochaetia</taxon>
        <taxon>Spirochaetales</taxon>
        <taxon>Breznakiellaceae</taxon>
        <taxon>Breznakiella</taxon>
    </lineage>
</organism>
<dbReference type="KEGG" id="bhc:JFL75_19775"/>
<evidence type="ECO:0000256" key="8">
    <source>
        <dbReference type="RuleBase" id="RU363032"/>
    </source>
</evidence>
<evidence type="ECO:0000259" key="9">
    <source>
        <dbReference type="PROSITE" id="PS50928"/>
    </source>
</evidence>
<evidence type="ECO:0000256" key="1">
    <source>
        <dbReference type="ARBA" id="ARBA00004429"/>
    </source>
</evidence>
<dbReference type="PANTHER" id="PTHR43357">
    <property type="entry name" value="INNER MEMBRANE ABC TRANSPORTER PERMEASE PROTEIN YDCV"/>
    <property type="match status" value="1"/>
</dbReference>
<keyword evidence="7 8" id="KW-0472">Membrane</keyword>
<keyword evidence="3" id="KW-1003">Cell membrane</keyword>
<feature type="domain" description="ABC transmembrane type-1" evidence="9">
    <location>
        <begin position="76"/>
        <end position="264"/>
    </location>
</feature>
<evidence type="ECO:0000256" key="3">
    <source>
        <dbReference type="ARBA" id="ARBA00022475"/>
    </source>
</evidence>
<keyword evidence="4" id="KW-0997">Cell inner membrane</keyword>
<dbReference type="EMBL" id="CP067089">
    <property type="protein sequence ID" value="QQO09141.1"/>
    <property type="molecule type" value="Genomic_DNA"/>
</dbReference>
<evidence type="ECO:0000256" key="5">
    <source>
        <dbReference type="ARBA" id="ARBA00022692"/>
    </source>
</evidence>
<dbReference type="SUPFAM" id="SSF161098">
    <property type="entry name" value="MetI-like"/>
    <property type="match status" value="1"/>
</dbReference>
<keyword evidence="2 8" id="KW-0813">Transport</keyword>
<keyword evidence="6 8" id="KW-1133">Transmembrane helix</keyword>
<dbReference type="RefSeq" id="WP_215626446.1">
    <property type="nucleotide sequence ID" value="NZ_CP067089.2"/>
</dbReference>
<dbReference type="PANTHER" id="PTHR43357:SF4">
    <property type="entry name" value="INNER MEMBRANE ABC TRANSPORTER PERMEASE PROTEIN YDCV"/>
    <property type="match status" value="1"/>
</dbReference>
<accession>A0A7T8BA95</accession>
<dbReference type="Proteomes" id="UP000595917">
    <property type="component" value="Chromosome"/>
</dbReference>
<dbReference type="AlphaFoldDB" id="A0A7T8BA95"/>
<feature type="transmembrane region" description="Helical" evidence="8">
    <location>
        <begin position="188"/>
        <end position="210"/>
    </location>
</feature>
<feature type="transmembrane region" description="Helical" evidence="8">
    <location>
        <begin position="20"/>
        <end position="45"/>
    </location>
</feature>
<evidence type="ECO:0000256" key="7">
    <source>
        <dbReference type="ARBA" id="ARBA00023136"/>
    </source>
</evidence>
<reference evidence="10" key="1">
    <citation type="submission" date="2021-01" db="EMBL/GenBank/DDBJ databases">
        <title>Description of Breznakiella homolactica.</title>
        <authorList>
            <person name="Song Y."/>
            <person name="Brune A."/>
        </authorList>
    </citation>
    <scope>NUCLEOTIDE SEQUENCE</scope>
    <source>
        <strain evidence="10">RmG30</strain>
    </source>
</reference>
<dbReference type="InterPro" id="IPR035906">
    <property type="entry name" value="MetI-like_sf"/>
</dbReference>
<dbReference type="GO" id="GO:0055085">
    <property type="term" value="P:transmembrane transport"/>
    <property type="evidence" value="ECO:0007669"/>
    <property type="project" value="InterPro"/>
</dbReference>
<name>A0A7T8BA95_9SPIR</name>
<comment type="subcellular location">
    <subcellularLocation>
        <location evidence="1">Cell inner membrane</location>
        <topology evidence="1">Multi-pass membrane protein</topology>
    </subcellularLocation>
    <subcellularLocation>
        <location evidence="8">Cell membrane</location>
        <topology evidence="8">Multi-pass membrane protein</topology>
    </subcellularLocation>
</comment>
<sequence>MFQYLNPKRFYHAVGRKKFFEFLILAVFLLFFYGPMMNLVMLAFANKYEVPAVIPQEFGFRWWGFVLSQKSLVSSIGLSFLFAIVTTIVSMLLCIPAAYAIARFKFPGRRIFMLSFLLTNAFPKIGLYTSIGILYYRYNLMGTFIGVVIIHLINTMMFMVWLPAGAFGNVHRQQEEAARDVGAGPFRTFMKVTFPMAMPGIAVASIYTFLGSMEEMQGTFLVGVPQYRTMPVEMYSVISDYPIMAGAVFAIILMIPTVILLVAMRKYIGPSAIAGGFKLK</sequence>
<feature type="transmembrane region" description="Helical" evidence="8">
    <location>
        <begin position="144"/>
        <end position="167"/>
    </location>
</feature>
<feature type="transmembrane region" description="Helical" evidence="8">
    <location>
        <begin position="241"/>
        <end position="263"/>
    </location>
</feature>
<dbReference type="CDD" id="cd06261">
    <property type="entry name" value="TM_PBP2"/>
    <property type="match status" value="1"/>
</dbReference>
<dbReference type="InterPro" id="IPR000515">
    <property type="entry name" value="MetI-like"/>
</dbReference>
<evidence type="ECO:0000256" key="2">
    <source>
        <dbReference type="ARBA" id="ARBA00022448"/>
    </source>
</evidence>
<evidence type="ECO:0000313" key="11">
    <source>
        <dbReference type="Proteomes" id="UP000595917"/>
    </source>
</evidence>
<keyword evidence="11" id="KW-1185">Reference proteome</keyword>
<dbReference type="Pfam" id="PF00528">
    <property type="entry name" value="BPD_transp_1"/>
    <property type="match status" value="1"/>
</dbReference>
<feature type="transmembrane region" description="Helical" evidence="8">
    <location>
        <begin position="72"/>
        <end position="99"/>
    </location>
</feature>
<proteinExistence type="inferred from homology"/>
<evidence type="ECO:0000256" key="4">
    <source>
        <dbReference type="ARBA" id="ARBA00022519"/>
    </source>
</evidence>
<feature type="transmembrane region" description="Helical" evidence="8">
    <location>
        <begin position="111"/>
        <end position="138"/>
    </location>
</feature>
<keyword evidence="5 8" id="KW-0812">Transmembrane</keyword>
<evidence type="ECO:0000256" key="6">
    <source>
        <dbReference type="ARBA" id="ARBA00022989"/>
    </source>
</evidence>
<dbReference type="GO" id="GO:0005886">
    <property type="term" value="C:plasma membrane"/>
    <property type="evidence" value="ECO:0007669"/>
    <property type="project" value="UniProtKB-SubCell"/>
</dbReference>